<dbReference type="GO" id="GO:0042158">
    <property type="term" value="P:lipoprotein biosynthetic process"/>
    <property type="evidence" value="ECO:0007669"/>
    <property type="project" value="UniProtKB-UniRule"/>
</dbReference>
<dbReference type="GO" id="GO:0008961">
    <property type="term" value="F:phosphatidylglycerol-prolipoprotein diacylglyceryl transferase activity"/>
    <property type="evidence" value="ECO:0007669"/>
    <property type="project" value="UniProtKB-UniRule"/>
</dbReference>
<protein>
    <recommendedName>
        <fullName evidence="7">Phosphatidylglycerol--prolipoprotein diacylglyceryl transferase</fullName>
        <ecNumber evidence="7">2.5.1.145</ecNumber>
    </recommendedName>
</protein>
<feature type="transmembrane region" description="Helical" evidence="7">
    <location>
        <begin position="264"/>
        <end position="281"/>
    </location>
</feature>
<dbReference type="PANTHER" id="PTHR30589">
    <property type="entry name" value="PROLIPOPROTEIN DIACYLGLYCERYL TRANSFERASE"/>
    <property type="match status" value="1"/>
</dbReference>
<dbReference type="UniPathway" id="UPA00664"/>
<dbReference type="HOGENOM" id="CLU_013386_1_0_10"/>
<comment type="catalytic activity">
    <reaction evidence="7">
        <text>L-cysteinyl-[prolipoprotein] + a 1,2-diacyl-sn-glycero-3-phospho-(1'-sn-glycerol) = an S-1,2-diacyl-sn-glyceryl-L-cysteinyl-[prolipoprotein] + sn-glycerol 1-phosphate + H(+)</text>
        <dbReference type="Rhea" id="RHEA:56712"/>
        <dbReference type="Rhea" id="RHEA-COMP:14679"/>
        <dbReference type="Rhea" id="RHEA-COMP:14680"/>
        <dbReference type="ChEBI" id="CHEBI:15378"/>
        <dbReference type="ChEBI" id="CHEBI:29950"/>
        <dbReference type="ChEBI" id="CHEBI:57685"/>
        <dbReference type="ChEBI" id="CHEBI:64716"/>
        <dbReference type="ChEBI" id="CHEBI:140658"/>
        <dbReference type="EC" id="2.5.1.145"/>
    </reaction>
</comment>
<feature type="transmembrane region" description="Helical" evidence="7">
    <location>
        <begin position="227"/>
        <end position="244"/>
    </location>
</feature>
<keyword evidence="6 7" id="KW-0472">Membrane</keyword>
<dbReference type="NCBIfam" id="TIGR00544">
    <property type="entry name" value="lgt"/>
    <property type="match status" value="1"/>
</dbReference>
<dbReference type="Pfam" id="PF01790">
    <property type="entry name" value="LGT"/>
    <property type="match status" value="1"/>
</dbReference>
<dbReference type="PANTHER" id="PTHR30589:SF0">
    <property type="entry name" value="PHOSPHATIDYLGLYCEROL--PROLIPOPROTEIN DIACYLGLYCERYL TRANSFERASE"/>
    <property type="match status" value="1"/>
</dbReference>
<feature type="transmembrane region" description="Helical" evidence="7">
    <location>
        <begin position="114"/>
        <end position="136"/>
    </location>
</feature>
<dbReference type="Proteomes" id="UP000002945">
    <property type="component" value="Unassembled WGS sequence"/>
</dbReference>
<evidence type="ECO:0000256" key="3">
    <source>
        <dbReference type="ARBA" id="ARBA00022679"/>
    </source>
</evidence>
<comment type="similarity">
    <text evidence="1 7">Belongs to the Lgt family.</text>
</comment>
<keyword evidence="2 7" id="KW-1003">Cell membrane</keyword>
<sequence>MTPNMHLLSINWNPSEILLELGPIQIRYYSLMFIIAFSLGYYITKKIYEAEGIPLKYLDSLFMYTVIATLLGARLGEVFFYNWDYYQNHLVEILLPIKEDPNATLFGFIDGYKFTGFAGLASHGAAIGIIIAMYLYRRKYQYKTLLWILDKIVIAVAIGGVFVRIGNFFNSEIVGKATNSDFGVVFQGRNESFARHPAQLYEAFCYIFVFAILWYVYWKTEKKKKHGYIFGLFLVLLWTVRFFVEFVKESQGGFEDQLGDILSTGQWLSIPFIIVGFYFMFRPTKPYQEEKTTTA</sequence>
<proteinExistence type="inferred from homology"/>
<dbReference type="STRING" id="391587.KAOT1_10661"/>
<keyword evidence="8" id="KW-0449">Lipoprotein</keyword>
<gene>
    <name evidence="7" type="primary">lgt</name>
    <name evidence="8" type="ORF">KAOT1_10661</name>
</gene>
<comment type="caution">
    <text evidence="8">The sequence shown here is derived from an EMBL/GenBank/DDBJ whole genome shotgun (WGS) entry which is preliminary data.</text>
</comment>
<keyword evidence="5 7" id="KW-1133">Transmembrane helix</keyword>
<keyword evidence="3 7" id="KW-0808">Transferase</keyword>
<keyword evidence="4 7" id="KW-0812">Transmembrane</keyword>
<dbReference type="EMBL" id="ABIB01000008">
    <property type="protein sequence ID" value="EDP95378.1"/>
    <property type="molecule type" value="Genomic_DNA"/>
</dbReference>
<accession>A9E2E1</accession>
<keyword evidence="9" id="KW-1185">Reference proteome</keyword>
<feature type="transmembrane region" description="Helical" evidence="7">
    <location>
        <begin position="26"/>
        <end position="43"/>
    </location>
</feature>
<feature type="binding site" evidence="7">
    <location>
        <position position="164"/>
    </location>
    <ligand>
        <name>a 1,2-diacyl-sn-glycero-3-phospho-(1'-sn-glycerol)</name>
        <dbReference type="ChEBI" id="CHEBI:64716"/>
    </ligand>
</feature>
<dbReference type="AlphaFoldDB" id="A9E2E1"/>
<dbReference type="EC" id="2.5.1.145" evidence="7"/>
<dbReference type="eggNOG" id="COG0682">
    <property type="taxonomic scope" value="Bacteria"/>
</dbReference>
<feature type="transmembrane region" description="Helical" evidence="7">
    <location>
        <begin position="200"/>
        <end position="218"/>
    </location>
</feature>
<evidence type="ECO:0000256" key="5">
    <source>
        <dbReference type="ARBA" id="ARBA00022989"/>
    </source>
</evidence>
<comment type="function">
    <text evidence="7">Catalyzes the transfer of the diacylglyceryl group from phosphatidylglycerol to the sulfhydryl group of the N-terminal cysteine of a prolipoprotein, the first step in the formation of mature lipoproteins.</text>
</comment>
<comment type="subcellular location">
    <subcellularLocation>
        <location evidence="7">Cell membrane</location>
        <topology evidence="7">Multi-pass membrane protein</topology>
    </subcellularLocation>
</comment>
<evidence type="ECO:0000256" key="2">
    <source>
        <dbReference type="ARBA" id="ARBA00022475"/>
    </source>
</evidence>
<evidence type="ECO:0000256" key="6">
    <source>
        <dbReference type="ARBA" id="ARBA00023136"/>
    </source>
</evidence>
<dbReference type="GO" id="GO:0005886">
    <property type="term" value="C:plasma membrane"/>
    <property type="evidence" value="ECO:0007669"/>
    <property type="project" value="UniProtKB-SubCell"/>
</dbReference>
<evidence type="ECO:0000256" key="7">
    <source>
        <dbReference type="HAMAP-Rule" id="MF_01147"/>
    </source>
</evidence>
<name>A9E2E1_9FLAO</name>
<organism evidence="8 9">
    <name type="scientific">Kordia algicida OT-1</name>
    <dbReference type="NCBI Taxonomy" id="391587"/>
    <lineage>
        <taxon>Bacteria</taxon>
        <taxon>Pseudomonadati</taxon>
        <taxon>Bacteroidota</taxon>
        <taxon>Flavobacteriia</taxon>
        <taxon>Flavobacteriales</taxon>
        <taxon>Flavobacteriaceae</taxon>
        <taxon>Kordia</taxon>
    </lineage>
</organism>
<reference evidence="8 9" key="1">
    <citation type="journal article" date="2011" name="J. Bacteriol.">
        <title>Genome sequence of the algicidal bacterium Kordia algicida OT-1.</title>
        <authorList>
            <person name="Lee H.S."/>
            <person name="Kang S.G."/>
            <person name="Kwon K.K."/>
            <person name="Lee J.H."/>
            <person name="Kim S.J."/>
        </authorList>
    </citation>
    <scope>NUCLEOTIDE SEQUENCE [LARGE SCALE GENOMIC DNA]</scope>
    <source>
        <strain evidence="8 9">OT-1</strain>
    </source>
</reference>
<dbReference type="HAMAP" id="MF_01147">
    <property type="entry name" value="Lgt"/>
    <property type="match status" value="1"/>
</dbReference>
<evidence type="ECO:0000313" key="9">
    <source>
        <dbReference type="Proteomes" id="UP000002945"/>
    </source>
</evidence>
<evidence type="ECO:0000256" key="1">
    <source>
        <dbReference type="ARBA" id="ARBA00007150"/>
    </source>
</evidence>
<feature type="transmembrane region" description="Helical" evidence="7">
    <location>
        <begin position="55"/>
        <end position="75"/>
    </location>
</feature>
<comment type="pathway">
    <text evidence="7">Protein modification; lipoprotein biosynthesis (diacylglyceryl transfer).</text>
</comment>
<evidence type="ECO:0000256" key="4">
    <source>
        <dbReference type="ARBA" id="ARBA00022692"/>
    </source>
</evidence>
<evidence type="ECO:0000313" key="8">
    <source>
        <dbReference type="EMBL" id="EDP95378.1"/>
    </source>
</evidence>
<feature type="transmembrane region" description="Helical" evidence="7">
    <location>
        <begin position="148"/>
        <end position="169"/>
    </location>
</feature>
<dbReference type="InterPro" id="IPR001640">
    <property type="entry name" value="Lgt"/>
</dbReference>